<dbReference type="OrthoDB" id="212977at2157"/>
<gene>
    <name evidence="2" type="ORF">HWN40_13060</name>
</gene>
<dbReference type="SMART" id="SM00098">
    <property type="entry name" value="alkPPc"/>
    <property type="match status" value="1"/>
</dbReference>
<dbReference type="KEGG" id="mzi:HWN40_13060"/>
<dbReference type="Proteomes" id="UP000509594">
    <property type="component" value="Chromosome"/>
</dbReference>
<accession>A0A7D5I697</accession>
<dbReference type="GeneID" id="55822621"/>
<dbReference type="Gene3D" id="3.40.720.10">
    <property type="entry name" value="Alkaline Phosphatase, subunit A"/>
    <property type="match status" value="1"/>
</dbReference>
<sequence>MERQKINFMVTLAIVGLILLGSMASAVSGKQFDRENKNDIDFPEHAKGLTKQKDNSKIKNVIVMVPDGCDQDIQTLARWYSGEELQLDSMFTGMVSTNMANSVITGSAAAATAFATGEKTTARFLGVGPRTDDLLSIYEAEDMTEPYAPVASVLEGAKLEGKATGLIATSSVTHATPAAYAVHIHDRGMDSEIMEHIVYQDIDVVFAGGENYLSNSRNDGENLKEVLLDEGYQFVTTADEMESLKSGQAWGMFSSGHMHYDIDREGTEEPSISEMTDKAIELLSQDKDGFFLMVEGSQVDWAGHANDPEHMVTDFLAFDEAVEVAVDFAEQDGHTLVIVFPDHNTGGMTIGNYDTSYTDLTVEELVNPIEGEEGTVEIGWTTGGHAGGDVPLWAYGPDKPTGLLDNTELATCVADAFGFDLADVNEELFVEVDEAFPGMWSLDTTDPANPVLVINGEAELPISKDILRIDGTEYDLEGIVVAVPMADGDGTLSADDDFYIPHEAIEIINNA</sequence>
<dbReference type="GO" id="GO:0004035">
    <property type="term" value="F:alkaline phosphatase activity"/>
    <property type="evidence" value="ECO:0007669"/>
    <property type="project" value="TreeGrafter"/>
</dbReference>
<proteinExistence type="predicted"/>
<dbReference type="PRINTS" id="PR00113">
    <property type="entry name" value="ALKPHPHTASE"/>
</dbReference>
<dbReference type="RefSeq" id="WP_176966139.1">
    <property type="nucleotide sequence ID" value="NZ_CP058215.1"/>
</dbReference>
<dbReference type="PANTHER" id="PTHR11596:SF5">
    <property type="entry name" value="ALKALINE PHOSPHATASE"/>
    <property type="match status" value="1"/>
</dbReference>
<dbReference type="InterPro" id="IPR001952">
    <property type="entry name" value="Alkaline_phosphatase"/>
</dbReference>
<keyword evidence="3" id="KW-1185">Reference proteome</keyword>
<dbReference type="CDD" id="cd16012">
    <property type="entry name" value="ALP"/>
    <property type="match status" value="1"/>
</dbReference>
<evidence type="ECO:0000313" key="2">
    <source>
        <dbReference type="EMBL" id="QLC51084.1"/>
    </source>
</evidence>
<dbReference type="Pfam" id="PF00245">
    <property type="entry name" value="Alk_phosphatase"/>
    <property type="match status" value="1"/>
</dbReference>
<evidence type="ECO:0000313" key="3">
    <source>
        <dbReference type="Proteomes" id="UP000509594"/>
    </source>
</evidence>
<dbReference type="InterPro" id="IPR017850">
    <property type="entry name" value="Alkaline_phosphatase_core_sf"/>
</dbReference>
<dbReference type="PANTHER" id="PTHR11596">
    <property type="entry name" value="ALKALINE PHOSPHATASE"/>
    <property type="match status" value="1"/>
</dbReference>
<evidence type="ECO:0000256" key="1">
    <source>
        <dbReference type="ARBA" id="ARBA00022553"/>
    </source>
</evidence>
<dbReference type="EMBL" id="CP058215">
    <property type="protein sequence ID" value="QLC51084.1"/>
    <property type="molecule type" value="Genomic_DNA"/>
</dbReference>
<organism evidence="2 3">
    <name type="scientific">Methanolobus zinderi</name>
    <dbReference type="NCBI Taxonomy" id="536044"/>
    <lineage>
        <taxon>Archaea</taxon>
        <taxon>Methanobacteriati</taxon>
        <taxon>Methanobacteriota</taxon>
        <taxon>Stenosarchaea group</taxon>
        <taxon>Methanomicrobia</taxon>
        <taxon>Methanosarcinales</taxon>
        <taxon>Methanosarcinaceae</taxon>
        <taxon>Methanolobus</taxon>
    </lineage>
</organism>
<reference evidence="2 3" key="1">
    <citation type="submission" date="2020-06" db="EMBL/GenBank/DDBJ databases">
        <title>Methanolobus halotolerans sp. nov., isolated from a saline lake Tus in Siberia.</title>
        <authorList>
            <person name="Shen Y."/>
            <person name="Chen S.-C."/>
            <person name="Lai M.-C."/>
            <person name="Huang H.-H."/>
            <person name="Chiu H.-H."/>
            <person name="Tang S.-L."/>
            <person name="Rogozin D.Y."/>
            <person name="Degermendzhy A.G."/>
        </authorList>
    </citation>
    <scope>NUCLEOTIDE SEQUENCE [LARGE SCALE GENOMIC DNA]</scope>
    <source>
        <strain evidence="2 3">DSM 21339</strain>
    </source>
</reference>
<dbReference type="SUPFAM" id="SSF53649">
    <property type="entry name" value="Alkaline phosphatase-like"/>
    <property type="match status" value="1"/>
</dbReference>
<keyword evidence="1" id="KW-0597">Phosphoprotein</keyword>
<name>A0A7D5I697_9EURY</name>
<protein>
    <submittedName>
        <fullName evidence="2">Alkaline phosphatase</fullName>
    </submittedName>
</protein>
<dbReference type="AlphaFoldDB" id="A0A7D5I697"/>